<evidence type="ECO:0000256" key="1">
    <source>
        <dbReference type="SAM" id="SignalP"/>
    </source>
</evidence>
<reference evidence="2 3" key="1">
    <citation type="submission" date="2013-08" db="EMBL/GenBank/DDBJ databases">
        <authorList>
            <person name="Weinstock G."/>
            <person name="Sodergren E."/>
            <person name="Wylie T."/>
            <person name="Fulton L."/>
            <person name="Fulton R."/>
            <person name="Fronick C."/>
            <person name="O'Laughlin M."/>
            <person name="Godfrey J."/>
            <person name="Miner T."/>
            <person name="Herter B."/>
            <person name="Appelbaum E."/>
            <person name="Cordes M."/>
            <person name="Lek S."/>
            <person name="Wollam A."/>
            <person name="Pepin K.H."/>
            <person name="Palsikar V.B."/>
            <person name="Mitreva M."/>
            <person name="Wilson R.K."/>
        </authorList>
    </citation>
    <scope>NUCLEOTIDE SEQUENCE [LARGE SCALE GENOMIC DNA]</scope>
    <source>
        <strain evidence="2 3">F0530</strain>
    </source>
</reference>
<gene>
    <name evidence="2" type="ORF">HMPREF1978_01034</name>
</gene>
<feature type="signal peptide" evidence="1">
    <location>
        <begin position="1"/>
        <end position="28"/>
    </location>
</feature>
<keyword evidence="1" id="KW-0732">Signal</keyword>
<evidence type="ECO:0000313" key="3">
    <source>
        <dbReference type="Proteomes" id="UP000016481"/>
    </source>
</evidence>
<dbReference type="Proteomes" id="UP000016481">
    <property type="component" value="Unassembled WGS sequence"/>
</dbReference>
<name>U1Q2T7_9ACTO</name>
<accession>U1Q2T7</accession>
<evidence type="ECO:0000313" key="2">
    <source>
        <dbReference type="EMBL" id="ERH16534.1"/>
    </source>
</evidence>
<dbReference type="PATRIC" id="fig|1321817.3.peg.901"/>
<comment type="caution">
    <text evidence="2">The sequence shown here is derived from an EMBL/GenBank/DDBJ whole genome shotgun (WGS) entry which is preliminary data.</text>
</comment>
<dbReference type="EMBL" id="AWSC01000041">
    <property type="protein sequence ID" value="ERH16534.1"/>
    <property type="molecule type" value="Genomic_DNA"/>
</dbReference>
<feature type="chain" id="PRO_5004618120" description="Lipoprotein" evidence="1">
    <location>
        <begin position="29"/>
        <end position="185"/>
    </location>
</feature>
<evidence type="ECO:0008006" key="4">
    <source>
        <dbReference type="Google" id="ProtNLM"/>
    </source>
</evidence>
<protein>
    <recommendedName>
        <fullName evidence="4">Lipoprotein</fullName>
    </recommendedName>
</protein>
<sequence length="185" mass="19350">MLMSKLLKKPVLSVVASALGLVLLCACAGTKTVTPSGAVSASATSATSAATATSSTTSAATLPSADPRRDYTKAEEAAVFNWCVKHANEAKTFTLSQVPKLNNQPFWVCVILKDGAGAVDVQLPSTREVNTYATDGVIPPGCSKQTATDQGRKVFLISNGQIWQGRAELVCSPDMAVYPTPVSTW</sequence>
<organism evidence="2 3">
    <name type="scientific">Actinomyces graevenitzii F0530</name>
    <dbReference type="NCBI Taxonomy" id="1321817"/>
    <lineage>
        <taxon>Bacteria</taxon>
        <taxon>Bacillati</taxon>
        <taxon>Actinomycetota</taxon>
        <taxon>Actinomycetes</taxon>
        <taxon>Actinomycetales</taxon>
        <taxon>Actinomycetaceae</taxon>
        <taxon>Actinomyces</taxon>
    </lineage>
</organism>
<proteinExistence type="predicted"/>
<dbReference type="HOGENOM" id="CLU_1648492_0_0_11"/>
<dbReference type="PROSITE" id="PS51257">
    <property type="entry name" value="PROKAR_LIPOPROTEIN"/>
    <property type="match status" value="1"/>
</dbReference>
<dbReference type="AlphaFoldDB" id="U1Q2T7"/>